<gene>
    <name evidence="1" type="ORF">OMM_08973</name>
</gene>
<dbReference type="AlphaFoldDB" id="A0A1V1P620"/>
<organism evidence="1 2">
    <name type="scientific">Candidatus Magnetoglobus multicellularis str. Araruama</name>
    <dbReference type="NCBI Taxonomy" id="890399"/>
    <lineage>
        <taxon>Bacteria</taxon>
        <taxon>Pseudomonadati</taxon>
        <taxon>Thermodesulfobacteriota</taxon>
        <taxon>Desulfobacteria</taxon>
        <taxon>Desulfobacterales</taxon>
        <taxon>Desulfobacteraceae</taxon>
        <taxon>Candidatus Magnetoglobus</taxon>
    </lineage>
</organism>
<evidence type="ECO:0000313" key="1">
    <source>
        <dbReference type="EMBL" id="ETR70206.1"/>
    </source>
</evidence>
<protein>
    <submittedName>
        <fullName evidence="1">Uncharacterized protein</fullName>
    </submittedName>
</protein>
<dbReference type="Proteomes" id="UP000189670">
    <property type="component" value="Unassembled WGS sequence"/>
</dbReference>
<accession>A0A1V1P620</accession>
<reference evidence="2" key="1">
    <citation type="submission" date="2012-11" db="EMBL/GenBank/DDBJ databases">
        <authorList>
            <person name="Lucero-Rivera Y.E."/>
            <person name="Tovar-Ramirez D."/>
        </authorList>
    </citation>
    <scope>NUCLEOTIDE SEQUENCE [LARGE SCALE GENOMIC DNA]</scope>
    <source>
        <strain evidence="2">Araruama</strain>
    </source>
</reference>
<evidence type="ECO:0000313" key="2">
    <source>
        <dbReference type="Proteomes" id="UP000189670"/>
    </source>
</evidence>
<name>A0A1V1P620_9BACT</name>
<proteinExistence type="predicted"/>
<sequence length="73" mass="8909">MKHRHLNHEKYTLAAIDDIIAHGRKKDWVKLRLALINDIQLKEKIMQICRAYADNPYAQRHNFWMQYAQRYIT</sequence>
<dbReference type="EMBL" id="ATBP01000465">
    <property type="protein sequence ID" value="ETR70206.1"/>
    <property type="molecule type" value="Genomic_DNA"/>
</dbReference>
<comment type="caution">
    <text evidence="1">The sequence shown here is derived from an EMBL/GenBank/DDBJ whole genome shotgun (WGS) entry which is preliminary data.</text>
</comment>